<dbReference type="GO" id="GO:0010485">
    <property type="term" value="F:histone H4 acetyltransferase activity"/>
    <property type="evidence" value="ECO:0007669"/>
    <property type="project" value="InterPro"/>
</dbReference>
<comment type="catalytic activity">
    <reaction evidence="10">
        <text>N-terminal L-seryl-[histone H2A] + acetyl-CoA = N-terminal N(alpha)-acetyl-L-seryl-[histone H2A] + CoA + H(+)</text>
        <dbReference type="Rhea" id="RHEA:50600"/>
        <dbReference type="Rhea" id="RHEA-COMP:12742"/>
        <dbReference type="Rhea" id="RHEA-COMP:12744"/>
        <dbReference type="ChEBI" id="CHEBI:15378"/>
        <dbReference type="ChEBI" id="CHEBI:57287"/>
        <dbReference type="ChEBI" id="CHEBI:57288"/>
        <dbReference type="ChEBI" id="CHEBI:64738"/>
        <dbReference type="ChEBI" id="CHEBI:83690"/>
        <dbReference type="EC" id="2.3.1.257"/>
    </reaction>
</comment>
<reference evidence="14" key="1">
    <citation type="submission" date="2020-11" db="EMBL/GenBank/DDBJ databases">
        <authorList>
            <consortium name="DOE Joint Genome Institute"/>
            <person name="Ahrendt S."/>
            <person name="Riley R."/>
            <person name="Andreopoulos W."/>
            <person name="Labutti K."/>
            <person name="Pangilinan J."/>
            <person name="Ruiz-Duenas F.J."/>
            <person name="Barrasa J.M."/>
            <person name="Sanchez-Garcia M."/>
            <person name="Camarero S."/>
            <person name="Miyauchi S."/>
            <person name="Serrano A."/>
            <person name="Linde D."/>
            <person name="Babiker R."/>
            <person name="Drula E."/>
            <person name="Ayuso-Fernandez I."/>
            <person name="Pacheco R."/>
            <person name="Padilla G."/>
            <person name="Ferreira P."/>
            <person name="Barriuso J."/>
            <person name="Kellner H."/>
            <person name="Castanera R."/>
            <person name="Alfaro M."/>
            <person name="Ramirez L."/>
            <person name="Pisabarro A.G."/>
            <person name="Kuo A."/>
            <person name="Tritt A."/>
            <person name="Lipzen A."/>
            <person name="He G."/>
            <person name="Yan M."/>
            <person name="Ng V."/>
            <person name="Cullen D."/>
            <person name="Martin F."/>
            <person name="Rosso M.-N."/>
            <person name="Henrissat B."/>
            <person name="Hibbett D."/>
            <person name="Martinez A.T."/>
            <person name="Grigoriev I.V."/>
        </authorList>
    </citation>
    <scope>NUCLEOTIDE SEQUENCE</scope>
    <source>
        <strain evidence="14">CIRM-BRFM 674</strain>
    </source>
</reference>
<dbReference type="GO" id="GO:0043998">
    <property type="term" value="F:histone H2A acetyltransferase activity"/>
    <property type="evidence" value="ECO:0007669"/>
    <property type="project" value="InterPro"/>
</dbReference>
<comment type="similarity">
    <text evidence="3">Belongs to the acetyltransferase family. NAA40 subfamily.</text>
</comment>
<dbReference type="InterPro" id="IPR016181">
    <property type="entry name" value="Acyl_CoA_acyltransferase"/>
</dbReference>
<dbReference type="Proteomes" id="UP000807469">
    <property type="component" value="Unassembled WGS sequence"/>
</dbReference>
<dbReference type="PANTHER" id="PTHR20531:SF1">
    <property type="entry name" value="N-ALPHA-ACETYLTRANSFERASE 40"/>
    <property type="match status" value="1"/>
</dbReference>
<dbReference type="EMBL" id="MU155179">
    <property type="protein sequence ID" value="KAF9481364.1"/>
    <property type="molecule type" value="Genomic_DNA"/>
</dbReference>
<dbReference type="PANTHER" id="PTHR20531">
    <property type="entry name" value="N-ALPHA-ACETYLTRANSFERASE 40"/>
    <property type="match status" value="1"/>
</dbReference>
<evidence type="ECO:0000256" key="1">
    <source>
        <dbReference type="ARBA" id="ARBA00004123"/>
    </source>
</evidence>
<evidence type="ECO:0000256" key="11">
    <source>
        <dbReference type="ARBA" id="ARBA00049524"/>
    </source>
</evidence>
<evidence type="ECO:0000256" key="12">
    <source>
        <dbReference type="SAM" id="SignalP"/>
    </source>
</evidence>
<organism evidence="14 15">
    <name type="scientific">Pholiota conissans</name>
    <dbReference type="NCBI Taxonomy" id="109636"/>
    <lineage>
        <taxon>Eukaryota</taxon>
        <taxon>Fungi</taxon>
        <taxon>Dikarya</taxon>
        <taxon>Basidiomycota</taxon>
        <taxon>Agaricomycotina</taxon>
        <taxon>Agaricomycetes</taxon>
        <taxon>Agaricomycetidae</taxon>
        <taxon>Agaricales</taxon>
        <taxon>Agaricineae</taxon>
        <taxon>Strophariaceae</taxon>
        <taxon>Pholiota</taxon>
    </lineage>
</organism>
<gene>
    <name evidence="14" type="ORF">BDN70DRAFT_831063</name>
</gene>
<evidence type="ECO:0000259" key="13">
    <source>
        <dbReference type="PROSITE" id="PS51186"/>
    </source>
</evidence>
<feature type="signal peptide" evidence="12">
    <location>
        <begin position="1"/>
        <end position="22"/>
    </location>
</feature>
<dbReference type="GO" id="GO:1990189">
    <property type="term" value="F:protein N-terminal-serine acetyltransferase activity"/>
    <property type="evidence" value="ECO:0007669"/>
    <property type="project" value="UniProtKB-EC"/>
</dbReference>
<keyword evidence="6" id="KW-0963">Cytoplasm</keyword>
<dbReference type="Gene3D" id="3.40.630.30">
    <property type="match status" value="1"/>
</dbReference>
<evidence type="ECO:0000256" key="3">
    <source>
        <dbReference type="ARBA" id="ARBA00008870"/>
    </source>
</evidence>
<evidence type="ECO:0000256" key="4">
    <source>
        <dbReference type="ARBA" id="ARBA00012950"/>
    </source>
</evidence>
<evidence type="ECO:0000256" key="2">
    <source>
        <dbReference type="ARBA" id="ARBA00004496"/>
    </source>
</evidence>
<dbReference type="AlphaFoldDB" id="A0A9P5Z7C9"/>
<evidence type="ECO:0000313" key="14">
    <source>
        <dbReference type="EMBL" id="KAF9481364.1"/>
    </source>
</evidence>
<comment type="caution">
    <text evidence="14">The sequence shown here is derived from an EMBL/GenBank/DDBJ whole genome shotgun (WGS) entry which is preliminary data.</text>
</comment>
<dbReference type="GO" id="GO:0005737">
    <property type="term" value="C:cytoplasm"/>
    <property type="evidence" value="ECO:0007669"/>
    <property type="project" value="UniProtKB-SubCell"/>
</dbReference>
<dbReference type="Pfam" id="PF00583">
    <property type="entry name" value="Acetyltransf_1"/>
    <property type="match status" value="1"/>
</dbReference>
<comment type="catalytic activity">
    <reaction evidence="11">
        <text>N-terminal L-seryl-[histone H4] + acetyl-CoA = N-terminal N(alpha)-acetyl-L-seryl-[histone H4] + CoA + H(+)</text>
        <dbReference type="Rhea" id="RHEA:50596"/>
        <dbReference type="Rhea" id="RHEA-COMP:12740"/>
        <dbReference type="Rhea" id="RHEA-COMP:12743"/>
        <dbReference type="ChEBI" id="CHEBI:15378"/>
        <dbReference type="ChEBI" id="CHEBI:57287"/>
        <dbReference type="ChEBI" id="CHEBI:57288"/>
        <dbReference type="ChEBI" id="CHEBI:64738"/>
        <dbReference type="ChEBI" id="CHEBI:83690"/>
        <dbReference type="EC" id="2.3.1.257"/>
    </reaction>
</comment>
<proteinExistence type="inferred from homology"/>
<dbReference type="InterPro" id="IPR000182">
    <property type="entry name" value="GNAT_dom"/>
</dbReference>
<evidence type="ECO:0000256" key="8">
    <source>
        <dbReference type="ARBA" id="ARBA00023242"/>
    </source>
</evidence>
<protein>
    <recommendedName>
        <fullName evidence="5">N-alpha-acetyltransferase 40</fullName>
        <ecNumber evidence="4">2.3.1.257</ecNumber>
    </recommendedName>
</protein>
<dbReference type="SUPFAM" id="SSF55729">
    <property type="entry name" value="Acyl-CoA N-acyltransferases (Nat)"/>
    <property type="match status" value="1"/>
</dbReference>
<name>A0A9P5Z7C9_9AGAR</name>
<evidence type="ECO:0000256" key="10">
    <source>
        <dbReference type="ARBA" id="ARBA00047821"/>
    </source>
</evidence>
<dbReference type="PROSITE" id="PS51186">
    <property type="entry name" value="GNAT"/>
    <property type="match status" value="1"/>
</dbReference>
<dbReference type="GO" id="GO:0005634">
    <property type="term" value="C:nucleus"/>
    <property type="evidence" value="ECO:0007669"/>
    <property type="project" value="UniProtKB-SubCell"/>
</dbReference>
<keyword evidence="15" id="KW-1185">Reference proteome</keyword>
<keyword evidence="12" id="KW-0732">Signal</keyword>
<keyword evidence="8" id="KW-0539">Nucleus</keyword>
<sequence>MECLFICNAFRLHLLSLQLSSAVIIKHLRGPFPNTFPRESFAHVLRTFRLQVMHSNDLKEGQCNSIWSLFETNMRGMYEASSFGWDPQAKQKELFHSLSRFLLVTDTEKSELVAFTNFRFEVEGGEDLIYCYDLQVSPSTQGVGLGKNMMKELEKIAQSYNMEKIALTVFKANTKAAAFYKAFGFELDLTSPNFLEEEDELDPDEVETTDYEILSKGVPPKLAAAWAETS</sequence>
<dbReference type="EC" id="2.3.1.257" evidence="4"/>
<keyword evidence="9" id="KW-0012">Acyltransferase</keyword>
<dbReference type="CDD" id="cd04301">
    <property type="entry name" value="NAT_SF"/>
    <property type="match status" value="1"/>
</dbReference>
<feature type="domain" description="N-acetyltransferase" evidence="13">
    <location>
        <begin position="64"/>
        <end position="202"/>
    </location>
</feature>
<evidence type="ECO:0000256" key="6">
    <source>
        <dbReference type="ARBA" id="ARBA00022490"/>
    </source>
</evidence>
<evidence type="ECO:0000313" key="15">
    <source>
        <dbReference type="Proteomes" id="UP000807469"/>
    </source>
</evidence>
<evidence type="ECO:0000256" key="7">
    <source>
        <dbReference type="ARBA" id="ARBA00022679"/>
    </source>
</evidence>
<dbReference type="OrthoDB" id="424551at2759"/>
<evidence type="ECO:0000256" key="5">
    <source>
        <dbReference type="ARBA" id="ARBA00015043"/>
    </source>
</evidence>
<feature type="chain" id="PRO_5040478038" description="N-alpha-acetyltransferase 40" evidence="12">
    <location>
        <begin position="23"/>
        <end position="230"/>
    </location>
</feature>
<evidence type="ECO:0000256" key="9">
    <source>
        <dbReference type="ARBA" id="ARBA00023315"/>
    </source>
</evidence>
<dbReference type="InterPro" id="IPR039949">
    <property type="entry name" value="NAA40"/>
</dbReference>
<accession>A0A9P5Z7C9</accession>
<keyword evidence="7" id="KW-0808">Transferase</keyword>
<comment type="subcellular location">
    <subcellularLocation>
        <location evidence="2">Cytoplasm</location>
    </subcellularLocation>
    <subcellularLocation>
        <location evidence="1">Nucleus</location>
    </subcellularLocation>
</comment>